<protein>
    <recommendedName>
        <fullName evidence="1">Integrase catalytic domain-containing protein</fullName>
    </recommendedName>
</protein>
<dbReference type="Gene3D" id="3.30.420.10">
    <property type="entry name" value="Ribonuclease H-like superfamily/Ribonuclease H"/>
    <property type="match status" value="1"/>
</dbReference>
<dbReference type="InterPro" id="IPR012337">
    <property type="entry name" value="RNaseH-like_sf"/>
</dbReference>
<dbReference type="GO" id="GO:0015074">
    <property type="term" value="P:DNA integration"/>
    <property type="evidence" value="ECO:0007669"/>
    <property type="project" value="InterPro"/>
</dbReference>
<reference evidence="2" key="1">
    <citation type="submission" date="2025-08" db="UniProtKB">
        <authorList>
            <consortium name="RefSeq"/>
        </authorList>
    </citation>
    <scope>IDENTIFICATION</scope>
</reference>
<dbReference type="AlphaFoldDB" id="A0A1S4A927"/>
<dbReference type="PROSITE" id="PS50994">
    <property type="entry name" value="INTEGRASE"/>
    <property type="match status" value="1"/>
</dbReference>
<feature type="domain" description="Integrase catalytic" evidence="1">
    <location>
        <begin position="466"/>
        <end position="627"/>
    </location>
</feature>
<organism evidence="2">
    <name type="scientific">Nicotiana tabacum</name>
    <name type="common">Common tobacco</name>
    <dbReference type="NCBI Taxonomy" id="4097"/>
    <lineage>
        <taxon>Eukaryota</taxon>
        <taxon>Viridiplantae</taxon>
        <taxon>Streptophyta</taxon>
        <taxon>Embryophyta</taxon>
        <taxon>Tracheophyta</taxon>
        <taxon>Spermatophyta</taxon>
        <taxon>Magnoliopsida</taxon>
        <taxon>eudicotyledons</taxon>
        <taxon>Gunneridae</taxon>
        <taxon>Pentapetalae</taxon>
        <taxon>asterids</taxon>
        <taxon>lamiids</taxon>
        <taxon>Solanales</taxon>
        <taxon>Solanaceae</taxon>
        <taxon>Nicotianoideae</taxon>
        <taxon>Nicotianeae</taxon>
        <taxon>Nicotiana</taxon>
    </lineage>
</organism>
<dbReference type="InterPro" id="IPR036397">
    <property type="entry name" value="RNaseH_sf"/>
</dbReference>
<dbReference type="GO" id="GO:0003676">
    <property type="term" value="F:nucleic acid binding"/>
    <property type="evidence" value="ECO:0007669"/>
    <property type="project" value="InterPro"/>
</dbReference>
<dbReference type="OrthoDB" id="1305682at2759"/>
<dbReference type="InterPro" id="IPR001584">
    <property type="entry name" value="Integrase_cat-core"/>
</dbReference>
<gene>
    <name evidence="2" type="primary">LOC107795030</name>
</gene>
<evidence type="ECO:0000259" key="1">
    <source>
        <dbReference type="PROSITE" id="PS50994"/>
    </source>
</evidence>
<dbReference type="SUPFAM" id="SSF53098">
    <property type="entry name" value="Ribonuclease H-like"/>
    <property type="match status" value="1"/>
</dbReference>
<dbReference type="Pfam" id="PF14223">
    <property type="entry name" value="Retrotran_gag_2"/>
    <property type="match status" value="1"/>
</dbReference>
<dbReference type="PANTHER" id="PTHR37610:SF6">
    <property type="entry name" value="GAG-POLYPEPTIDE OF LTR COPIA-TYPE-RELATED"/>
    <property type="match status" value="1"/>
</dbReference>
<name>A0A1S4A927_TOBAC</name>
<evidence type="ECO:0000313" key="2">
    <source>
        <dbReference type="RefSeq" id="XP_016473079.1"/>
    </source>
</evidence>
<proteinExistence type="predicted"/>
<accession>A0A1S4A927</accession>
<dbReference type="RefSeq" id="XP_016473079.1">
    <property type="nucleotide sequence ID" value="XM_016617593.1"/>
</dbReference>
<sequence>MGDTAKTADTSNAAKARRSILLSLSAKKKLGFINGACKSPDLSSPDQEQWSCVNDMVISWILNALSKDITDSVIHSKTAKELWDSLEQRFEKSNGAKLYHLQKEMSGSVQGNSDIAGYFTKLKRLWDELDALNVVICCSCVCTCERKAKLTKSLEDQRLIQFLMGLNDIYAQARGNILMMNALPSIDVAYFLFLQDENQREVYANAHFNSDSLSFMAAGEVKQPNAQLLADFAAFMVTGQGRNFQKNRNQAQRTATMGTKYNNSGQKFTKPQQKFKAKKRYNPNVSYDFEFTNQKNYQNQIKTNAVLTHEDNENQTGQNTENNNNFGQQLNKEQLAEMVSMYKQAKLAQAGNSGINANAVAGTILKYSGSVFTTLNSDTWIIDSGALEHMCFDPNSFLFLTQLHVPLNINLPNSFKVLSMKSPQAFGEVREGLYILEPSNLKFKGIFSSNVSSIQKGRNFISESMSFSSPVHVNAIPDVKLWHVRYFLTIVDDYSRGTWAFLLSSKSNAFSMLKSFLSMVARQFNANVKMIRSDNALELGKGTQEATFLASEGIVHQVSCVATPQQNGIVERKHRHILEIARGLIFQSRLPMSYWGESILIATHIINRLPSNVLQGKTPYEVLFHHKPNIMFTDLATTCFAQPCQPTEYCFSSLSPNNQHVMQSLYTLTEPSTFSQACQHPGWIKAMNAEIKALEDNHTWDVVELPKRKRALPCKWVYKVKHLSDGRVERLKAKLVVRGIFKEKE</sequence>
<dbReference type="PaxDb" id="4097-A0A1S4A927"/>
<dbReference type="PANTHER" id="PTHR37610">
    <property type="entry name" value="CCHC-TYPE DOMAIN-CONTAINING PROTEIN"/>
    <property type="match status" value="1"/>
</dbReference>
<dbReference type="KEGG" id="nta:107795030"/>